<evidence type="ECO:0000313" key="2">
    <source>
        <dbReference type="Proteomes" id="UP000478052"/>
    </source>
</evidence>
<evidence type="ECO:0008006" key="3">
    <source>
        <dbReference type="Google" id="ProtNLM"/>
    </source>
</evidence>
<evidence type="ECO:0000313" key="1">
    <source>
        <dbReference type="EMBL" id="KAF0755205.1"/>
    </source>
</evidence>
<dbReference type="AlphaFoldDB" id="A0A6G0YFT1"/>
<comment type="caution">
    <text evidence="1">The sequence shown here is derived from an EMBL/GenBank/DDBJ whole genome shotgun (WGS) entry which is preliminary data.</text>
</comment>
<reference evidence="1 2" key="1">
    <citation type="submission" date="2019-08" db="EMBL/GenBank/DDBJ databases">
        <title>Whole genome of Aphis craccivora.</title>
        <authorList>
            <person name="Voronova N.V."/>
            <person name="Shulinski R.S."/>
            <person name="Bandarenka Y.V."/>
            <person name="Zhorov D.G."/>
            <person name="Warner D."/>
        </authorList>
    </citation>
    <scope>NUCLEOTIDE SEQUENCE [LARGE SCALE GENOMIC DNA]</scope>
    <source>
        <strain evidence="1">180601</strain>
        <tissue evidence="1">Whole Body</tissue>
    </source>
</reference>
<protein>
    <recommendedName>
        <fullName evidence="3">DUF659 domain-containing protein</fullName>
    </recommendedName>
</protein>
<keyword evidence="2" id="KW-1185">Reference proteome</keyword>
<name>A0A6G0YFT1_APHCR</name>
<organism evidence="1 2">
    <name type="scientific">Aphis craccivora</name>
    <name type="common">Cowpea aphid</name>
    <dbReference type="NCBI Taxonomy" id="307492"/>
    <lineage>
        <taxon>Eukaryota</taxon>
        <taxon>Metazoa</taxon>
        <taxon>Ecdysozoa</taxon>
        <taxon>Arthropoda</taxon>
        <taxon>Hexapoda</taxon>
        <taxon>Insecta</taxon>
        <taxon>Pterygota</taxon>
        <taxon>Neoptera</taxon>
        <taxon>Paraneoptera</taxon>
        <taxon>Hemiptera</taxon>
        <taxon>Sternorrhyncha</taxon>
        <taxon>Aphidomorpha</taxon>
        <taxon>Aphidoidea</taxon>
        <taxon>Aphididae</taxon>
        <taxon>Aphidini</taxon>
        <taxon>Aphis</taxon>
        <taxon>Aphis</taxon>
    </lineage>
</organism>
<dbReference type="OrthoDB" id="90756at2759"/>
<gene>
    <name evidence="1" type="ORF">FWK35_00018829</name>
</gene>
<proteinExistence type="predicted"/>
<dbReference type="EMBL" id="VUJU01004208">
    <property type="protein sequence ID" value="KAF0755205.1"/>
    <property type="molecule type" value="Genomic_DNA"/>
</dbReference>
<dbReference type="Proteomes" id="UP000478052">
    <property type="component" value="Unassembled WGS sequence"/>
</dbReference>
<sequence length="233" mass="26386">MNTFKETLKKRSVNEVTTLNTIYEDEARPNPESAVKYTWKSAESCMRWSRRPSLPTVPGTLRELADQFQSGLLERYQSCVEDTSGNNSIVFVSKTLILKALEMEVTEMHVDATFRVVPSTPKSYQLLIMHAMEVITEIRQKVVGKKIWVSIDDTTDAEGRFIASVIIGTLLSDRAGEIFLLNLENLQKTNHSTICSVFENSLYLLWPDGIRRNDVLLFLSDAAPYMTRAGDTL</sequence>
<accession>A0A6G0YFT1</accession>